<evidence type="ECO:0000259" key="7">
    <source>
        <dbReference type="PROSITE" id="PS50089"/>
    </source>
</evidence>
<dbReference type="InterPro" id="IPR003347">
    <property type="entry name" value="JmjC_dom"/>
</dbReference>
<feature type="compositionally biased region" description="Low complexity" evidence="6">
    <location>
        <begin position="171"/>
        <end position="180"/>
    </location>
</feature>
<proteinExistence type="inferred from homology"/>
<dbReference type="Gene3D" id="2.60.120.650">
    <property type="entry name" value="Cupin"/>
    <property type="match status" value="2"/>
</dbReference>
<dbReference type="GO" id="GO:0006357">
    <property type="term" value="P:regulation of transcription by RNA polymerase II"/>
    <property type="evidence" value="ECO:0007669"/>
    <property type="project" value="TreeGrafter"/>
</dbReference>
<dbReference type="SUPFAM" id="SSF51197">
    <property type="entry name" value="Clavaminate synthase-like"/>
    <property type="match status" value="1"/>
</dbReference>
<evidence type="ECO:0000313" key="10">
    <source>
        <dbReference type="Proteomes" id="UP000027138"/>
    </source>
</evidence>
<dbReference type="InterPro" id="IPR045109">
    <property type="entry name" value="LSDs-like"/>
</dbReference>
<organism evidence="9 10">
    <name type="scientific">Jatropha curcas</name>
    <name type="common">Barbados nut</name>
    <dbReference type="NCBI Taxonomy" id="180498"/>
    <lineage>
        <taxon>Eukaryota</taxon>
        <taxon>Viridiplantae</taxon>
        <taxon>Streptophyta</taxon>
        <taxon>Embryophyta</taxon>
        <taxon>Tracheophyta</taxon>
        <taxon>Spermatophyta</taxon>
        <taxon>Magnoliopsida</taxon>
        <taxon>eudicotyledons</taxon>
        <taxon>Gunneridae</taxon>
        <taxon>Pentapetalae</taxon>
        <taxon>rosids</taxon>
        <taxon>fabids</taxon>
        <taxon>Malpighiales</taxon>
        <taxon>Euphorbiaceae</taxon>
        <taxon>Crotonoideae</taxon>
        <taxon>Jatropheae</taxon>
        <taxon>Jatropha</taxon>
    </lineage>
</organism>
<dbReference type="Pfam" id="PF02373">
    <property type="entry name" value="JmjC"/>
    <property type="match status" value="1"/>
</dbReference>
<feature type="compositionally biased region" description="Polar residues" evidence="6">
    <location>
        <begin position="94"/>
        <end position="103"/>
    </location>
</feature>
<keyword evidence="10" id="KW-1185">Reference proteome</keyword>
<feature type="region of interest" description="Disordered" evidence="6">
    <location>
        <begin position="1"/>
        <end position="207"/>
    </location>
</feature>
<dbReference type="FunFam" id="2.60.120.650:FF:000033">
    <property type="entry name" value="Transcription factor jumonji (JmjC) domain-containing protein"/>
    <property type="match status" value="1"/>
</dbReference>
<keyword evidence="5" id="KW-0863">Zinc-finger</keyword>
<evidence type="ECO:0000256" key="6">
    <source>
        <dbReference type="SAM" id="MobiDB-lite"/>
    </source>
</evidence>
<dbReference type="GO" id="GO:0000785">
    <property type="term" value="C:chromatin"/>
    <property type="evidence" value="ECO:0007669"/>
    <property type="project" value="TreeGrafter"/>
</dbReference>
<dbReference type="GO" id="GO:0003712">
    <property type="term" value="F:transcription coregulator activity"/>
    <property type="evidence" value="ECO:0007669"/>
    <property type="project" value="TreeGrafter"/>
</dbReference>
<gene>
    <name evidence="9" type="ORF">JCGZ_05954</name>
</gene>
<feature type="compositionally biased region" description="Basic and acidic residues" evidence="6">
    <location>
        <begin position="52"/>
        <end position="68"/>
    </location>
</feature>
<dbReference type="AlphaFoldDB" id="A0A067KZ23"/>
<dbReference type="EMBL" id="KK914399">
    <property type="protein sequence ID" value="KDP37515.1"/>
    <property type="molecule type" value="Genomic_DNA"/>
</dbReference>
<dbReference type="GO" id="GO:0031490">
    <property type="term" value="F:chromatin DNA binding"/>
    <property type="evidence" value="ECO:0007669"/>
    <property type="project" value="TreeGrafter"/>
</dbReference>
<feature type="compositionally biased region" description="Basic residues" evidence="6">
    <location>
        <begin position="1040"/>
        <end position="1057"/>
    </location>
</feature>
<protein>
    <recommendedName>
        <fullName evidence="11">JmjC domain-containing protein</fullName>
    </recommendedName>
</protein>
<comment type="similarity">
    <text evidence="2">Belongs to the JARID1 histone demethylase family.</text>
</comment>
<dbReference type="PROSITE" id="PS51184">
    <property type="entry name" value="JMJC"/>
    <property type="match status" value="1"/>
</dbReference>
<feature type="region of interest" description="Disordered" evidence="6">
    <location>
        <begin position="1029"/>
        <end position="1057"/>
    </location>
</feature>
<evidence type="ECO:0000256" key="2">
    <source>
        <dbReference type="ARBA" id="ARBA00006801"/>
    </source>
</evidence>
<sequence>MEIAPRELPETDGNPPANCECEEENGSDYVLPYGKKQSLENQEPDDETGIGNDEKLGVIKDEVADGKDSRRRGGKKGSRYVNKDEEIADKEQENGQVVESEGTSSKKRGRKPWEKTNEISYRKRLRANEKKVSYAEDSEEDEDISLRKKRSRKGRKSVTVTERDGMETLESNENGNSVEGNQKKATQTGKKRHNKKKRDDQVDPRTITGNTVDAWRAQKTSQTFKEFVAEVCVMCHQCQRNDKGAVVRCQNCKKKRYCHPCLSTWYPKMTHGEVAEACPVCRKNCNCKGCLRDTPAKELESLKMLQVTDDKKVLHSKYLLQALLPFLKQLDEQQIMEREIEARIRGVSLAKLEIQNANCPMDERMYCDNCRTSIFDYHRSCSSCSSDLCLICCREIRNGQLQGSGPEVVMEYIDRGFEYLHGGMGEVNLAVEKPPENSSKDFPSSNFEWKANEDGSIVCGCGFGILELKCLFSEYWVSELVKRAEVVAQRYELDEVKNPAERCACFNSKGDLDLENSQLLKAACREDSEDNYLYYPKARDIKENDLKHFQYHWTRAEPVVVSNVLETATGLSWEPMVMWRAFRQIRNEKHGTLLDVKAIDCLDWCEVDVNVHQFFLGYLTPEFDIKNWPRILKLKDWPPSSMFDEHLPRHGAEFICCLPFKEYTHPQIGPLNLAVRLPKESLKPDMGPKTYIAYGCHQELGRGDSVTKLHCDMSDAVNVLTHTAEVPFKPEDLAAIENLKKAHIKQDQREIFGNNQLAEEDVDGKTHGGLSGSLPTNAKEAGAVENQNEDSGFNDSCFSKKSKLKKSMSVEVFQGMRAEPESDVEFTVDVDYQKVESNLVEHTFSEKSELKSNDLEVQSRCIENVPNCRNESEGPDEGGAIWDIFRREDVPKLQEYLNKHFKEFRHIHCCPLQKVVHPIHDQTFYLTLEHKRRLKEEYGIEPWTFVQKLGDAVFIPAGCPHQVRNLKSCIKVAMDFVSPENVGECIRLTEEFRVLPPNHRAKEDKLEVKKMYLHAMKWAVEVLEHGKDPEITEVEEKPTAKTRTKKKRKSSKRKNTR</sequence>
<name>A0A067KZ23_JATCU</name>
<dbReference type="Proteomes" id="UP000027138">
    <property type="component" value="Unassembled WGS sequence"/>
</dbReference>
<dbReference type="GO" id="GO:0008270">
    <property type="term" value="F:zinc ion binding"/>
    <property type="evidence" value="ECO:0007669"/>
    <property type="project" value="UniProtKB-KW"/>
</dbReference>
<dbReference type="OrthoDB" id="1667110at2759"/>
<dbReference type="SMART" id="SM00558">
    <property type="entry name" value="JmjC"/>
    <property type="match status" value="1"/>
</dbReference>
<evidence type="ECO:0000313" key="9">
    <source>
        <dbReference type="EMBL" id="KDP37515.1"/>
    </source>
</evidence>
<dbReference type="KEGG" id="jcu:105634571"/>
<evidence type="ECO:0000256" key="5">
    <source>
        <dbReference type="PROSITE-ProRule" id="PRU00175"/>
    </source>
</evidence>
<evidence type="ECO:0008006" key="11">
    <source>
        <dbReference type="Google" id="ProtNLM"/>
    </source>
</evidence>
<accession>A0A067KZ23</accession>
<dbReference type="PANTHER" id="PTHR12549:SF11">
    <property type="entry name" value="LYSINE-SPECIFIC DEMETHYLASE JMJ25"/>
    <property type="match status" value="1"/>
</dbReference>
<dbReference type="PROSITE" id="PS50089">
    <property type="entry name" value="ZF_RING_2"/>
    <property type="match status" value="1"/>
</dbReference>
<feature type="compositionally biased region" description="Basic and acidic residues" evidence="6">
    <location>
        <begin position="111"/>
        <end position="134"/>
    </location>
</feature>
<keyword evidence="3" id="KW-0479">Metal-binding</keyword>
<dbReference type="InterPro" id="IPR001841">
    <property type="entry name" value="Znf_RING"/>
</dbReference>
<evidence type="ECO:0000256" key="1">
    <source>
        <dbReference type="ARBA" id="ARBA00004123"/>
    </source>
</evidence>
<dbReference type="GO" id="GO:0032454">
    <property type="term" value="F:histone H3K9 demethylase activity"/>
    <property type="evidence" value="ECO:0007669"/>
    <property type="project" value="InterPro"/>
</dbReference>
<feature type="compositionally biased region" description="Basic and acidic residues" evidence="6">
    <location>
        <begin position="1029"/>
        <end position="1039"/>
    </location>
</feature>
<keyword evidence="5" id="KW-0862">Zinc</keyword>
<comment type="subcellular location">
    <subcellularLocation>
        <location evidence="1">Nucleus</location>
    </subcellularLocation>
</comment>
<feature type="compositionally biased region" description="Basic residues" evidence="6">
    <location>
        <begin position="69"/>
        <end position="78"/>
    </location>
</feature>
<dbReference type="PANTHER" id="PTHR12549">
    <property type="entry name" value="JMJC DOMAIN-CONTAINING HISTONE DEMETHYLATION PROTEIN"/>
    <property type="match status" value="1"/>
</dbReference>
<keyword evidence="4" id="KW-0539">Nucleus</keyword>
<evidence type="ECO:0000256" key="3">
    <source>
        <dbReference type="ARBA" id="ARBA00022723"/>
    </source>
</evidence>
<evidence type="ECO:0000256" key="4">
    <source>
        <dbReference type="ARBA" id="ARBA00023242"/>
    </source>
</evidence>
<feature type="domain" description="RING-type" evidence="7">
    <location>
        <begin position="232"/>
        <end position="282"/>
    </location>
</feature>
<dbReference type="GO" id="GO:0000118">
    <property type="term" value="C:histone deacetylase complex"/>
    <property type="evidence" value="ECO:0007669"/>
    <property type="project" value="TreeGrafter"/>
</dbReference>
<feature type="compositionally biased region" description="Basic residues" evidence="6">
    <location>
        <begin position="147"/>
        <end position="156"/>
    </location>
</feature>
<reference evidence="9 10" key="1">
    <citation type="journal article" date="2014" name="PLoS ONE">
        <title>Global Analysis of Gene Expression Profiles in Physic Nut (Jatropha curcas L.) Seedlings Exposed to Salt Stress.</title>
        <authorList>
            <person name="Zhang L."/>
            <person name="Zhang C."/>
            <person name="Wu P."/>
            <person name="Chen Y."/>
            <person name="Li M."/>
            <person name="Jiang H."/>
            <person name="Wu G."/>
        </authorList>
    </citation>
    <scope>NUCLEOTIDE SEQUENCE [LARGE SCALE GENOMIC DNA]</scope>
    <source>
        <strain evidence="10">cv. GZQX0401</strain>
        <tissue evidence="9">Young leaves</tissue>
    </source>
</reference>
<feature type="compositionally biased region" description="Basic and acidic residues" evidence="6">
    <location>
        <begin position="81"/>
        <end position="93"/>
    </location>
</feature>
<feature type="domain" description="JmjC" evidence="8">
    <location>
        <begin position="666"/>
        <end position="993"/>
    </location>
</feature>
<evidence type="ECO:0000259" key="8">
    <source>
        <dbReference type="PROSITE" id="PS51184"/>
    </source>
</evidence>